<gene>
    <name evidence="2" type="ORF">K1Y79_03120</name>
</gene>
<dbReference type="InterPro" id="IPR042098">
    <property type="entry name" value="TauD-like_sf"/>
</dbReference>
<evidence type="ECO:0000313" key="2">
    <source>
        <dbReference type="EMBL" id="MBW8683313.1"/>
    </source>
</evidence>
<organism evidence="2 3">
    <name type="scientific">Chitinophaga rhizophila</name>
    <dbReference type="NCBI Taxonomy" id="2866212"/>
    <lineage>
        <taxon>Bacteria</taxon>
        <taxon>Pseudomonadati</taxon>
        <taxon>Bacteroidota</taxon>
        <taxon>Chitinophagia</taxon>
        <taxon>Chitinophagales</taxon>
        <taxon>Chitinophagaceae</taxon>
        <taxon>Chitinophaga</taxon>
    </lineage>
</organism>
<dbReference type="SUPFAM" id="SSF51197">
    <property type="entry name" value="Clavaminate synthase-like"/>
    <property type="match status" value="1"/>
</dbReference>
<keyword evidence="1" id="KW-0560">Oxidoreductase</keyword>
<dbReference type="RefSeq" id="WP_220248534.1">
    <property type="nucleotide sequence ID" value="NZ_JAICCF010000001.1"/>
</dbReference>
<evidence type="ECO:0000256" key="1">
    <source>
        <dbReference type="ARBA" id="ARBA00023002"/>
    </source>
</evidence>
<evidence type="ECO:0008006" key="4">
    <source>
        <dbReference type="Google" id="ProtNLM"/>
    </source>
</evidence>
<dbReference type="EMBL" id="JAICCF010000001">
    <property type="protein sequence ID" value="MBW8683313.1"/>
    <property type="molecule type" value="Genomic_DNA"/>
</dbReference>
<protein>
    <recommendedName>
        <fullName evidence="4">TfdA family taurine catabolism dioxygenase TauD</fullName>
    </recommendedName>
</protein>
<dbReference type="Gene3D" id="3.60.130.10">
    <property type="entry name" value="Clavaminate synthase-like"/>
    <property type="match status" value="1"/>
</dbReference>
<dbReference type="Proteomes" id="UP000812961">
    <property type="component" value="Unassembled WGS sequence"/>
</dbReference>
<keyword evidence="3" id="KW-1185">Reference proteome</keyword>
<name>A0ABS7G6N5_9BACT</name>
<proteinExistence type="predicted"/>
<accession>A0ABS7G6N5</accession>
<comment type="caution">
    <text evidence="2">The sequence shown here is derived from an EMBL/GenBank/DDBJ whole genome shotgun (WGS) entry which is preliminary data.</text>
</comment>
<sequence>MNWINYRSTKPLTYARENIAAFPETCILQLSAQETELFTQMALSIKANPYKTEEQEDFILGAKQIAAAFSPAARQFIDQHLQQGFGAVQVKGVPIDEDLPETPSIGGPLSPDYKKTFVSEAMLMALGALTGAEPFNFRQEGQGKAPLIDNIVPVYKLKAQKGAGGFDNNFPFHCESAWHRKRPDYLILQGIREAPDARTLVFSTQMFENSKWQDSSLDISNWFRLKAPDLYVQMEQAGIPMGTASYSFEPPLCREAGSFRLNINFNGTDCIDMDAVNWLSELEDFIEAKTVGAVIAPGNALLLNNHITCHTRTGYTPTFNGMDRWFLRGYFKKDLWSGSTSTANNGAYDAKAFSELMELGWITNDGNLTSTFAKYIYHPEETRQLTGRMAELAALAFHYTPMAGSRLV</sequence>
<evidence type="ECO:0000313" key="3">
    <source>
        <dbReference type="Proteomes" id="UP000812961"/>
    </source>
</evidence>
<reference evidence="2 3" key="1">
    <citation type="submission" date="2021-08" db="EMBL/GenBank/DDBJ databases">
        <title>The genome sequence of Chitinophaga sp. B61.</title>
        <authorList>
            <person name="Zhang X."/>
        </authorList>
    </citation>
    <scope>NUCLEOTIDE SEQUENCE [LARGE SCALE GENOMIC DNA]</scope>
    <source>
        <strain evidence="2 3">B61</strain>
    </source>
</reference>